<keyword evidence="7 8" id="KW-0539">Nucleus</keyword>
<feature type="compositionally biased region" description="Low complexity" evidence="9">
    <location>
        <begin position="390"/>
        <end position="402"/>
    </location>
</feature>
<feature type="domain" description="GIY-YIG" evidence="10">
    <location>
        <begin position="8"/>
        <end position="90"/>
    </location>
</feature>
<dbReference type="RefSeq" id="XP_018185874.1">
    <property type="nucleotide sequence ID" value="XM_018331284.1"/>
</dbReference>
<dbReference type="Proteomes" id="UP000076632">
    <property type="component" value="Unassembled WGS sequence"/>
</dbReference>
<dbReference type="InterPro" id="IPR027520">
    <property type="entry name" value="Slx1"/>
</dbReference>
<comment type="function">
    <text evidence="8">Catalytic subunit of the SLX1-SLX4 structure-specific endonuclease that resolves DNA secondary structures generated during DNA repair and recombination. Has endonuclease activity towards branched DNA substrates, introducing single-strand cuts in duplex DNA close to junctions with ss-DNA.</text>
</comment>
<accession>A0A165ADY6</accession>
<dbReference type="AlphaFoldDB" id="A0A165ADY6"/>
<evidence type="ECO:0000313" key="12">
    <source>
        <dbReference type="Proteomes" id="UP000076632"/>
    </source>
</evidence>
<dbReference type="SUPFAM" id="SSF82771">
    <property type="entry name" value="GIY-YIG endonuclease"/>
    <property type="match status" value="1"/>
</dbReference>
<evidence type="ECO:0000256" key="1">
    <source>
        <dbReference type="ARBA" id="ARBA00022722"/>
    </source>
</evidence>
<dbReference type="Gene3D" id="3.30.40.10">
    <property type="entry name" value="Zinc/RING finger domain, C3HC4 (zinc finger)"/>
    <property type="match status" value="1"/>
</dbReference>
<evidence type="ECO:0000256" key="6">
    <source>
        <dbReference type="ARBA" id="ARBA00023204"/>
    </source>
</evidence>
<feature type="compositionally biased region" description="Basic and acidic residues" evidence="9">
    <location>
        <begin position="311"/>
        <end position="320"/>
    </location>
</feature>
<dbReference type="GO" id="GO:0008821">
    <property type="term" value="F:crossover junction DNA endonuclease activity"/>
    <property type="evidence" value="ECO:0007669"/>
    <property type="project" value="TreeGrafter"/>
</dbReference>
<dbReference type="Pfam" id="PF21202">
    <property type="entry name" value="SLX1_C"/>
    <property type="match status" value="1"/>
</dbReference>
<evidence type="ECO:0000313" key="11">
    <source>
        <dbReference type="EMBL" id="KZF20319.1"/>
    </source>
</evidence>
<dbReference type="Gene3D" id="3.40.1440.10">
    <property type="entry name" value="GIY-YIG endonuclease"/>
    <property type="match status" value="1"/>
</dbReference>
<gene>
    <name evidence="11" type="ORF">L228DRAFT_240854</name>
</gene>
<proteinExistence type="inferred from homology"/>
<organism evidence="11 12">
    <name type="scientific">Xylona heveae (strain CBS 132557 / TC161)</name>
    <dbReference type="NCBI Taxonomy" id="1328760"/>
    <lineage>
        <taxon>Eukaryota</taxon>
        <taxon>Fungi</taxon>
        <taxon>Dikarya</taxon>
        <taxon>Ascomycota</taxon>
        <taxon>Pezizomycotina</taxon>
        <taxon>Xylonomycetes</taxon>
        <taxon>Xylonales</taxon>
        <taxon>Xylonaceae</taxon>
        <taxon>Xylona</taxon>
    </lineage>
</organism>
<dbReference type="GO" id="GO:0033557">
    <property type="term" value="C:Slx1-Slx4 complex"/>
    <property type="evidence" value="ECO:0007669"/>
    <property type="project" value="UniProtKB-UniRule"/>
</dbReference>
<comment type="similarity">
    <text evidence="8">Belongs to the SLX1 family.</text>
</comment>
<keyword evidence="3 8" id="KW-0227">DNA damage</keyword>
<evidence type="ECO:0000256" key="5">
    <source>
        <dbReference type="ARBA" id="ARBA00023172"/>
    </source>
</evidence>
<dbReference type="InterPro" id="IPR048749">
    <property type="entry name" value="SLX1_C"/>
</dbReference>
<dbReference type="InParanoid" id="A0A165ADY6"/>
<comment type="caution">
    <text evidence="8">Lacks conserved residue(s) required for the propagation of feature annotation.</text>
</comment>
<evidence type="ECO:0000259" key="10">
    <source>
        <dbReference type="PROSITE" id="PS50164"/>
    </source>
</evidence>
<protein>
    <recommendedName>
        <fullName evidence="10">GIY-YIG domain-containing protein</fullName>
    </recommendedName>
</protein>
<keyword evidence="4 8" id="KW-0378">Hydrolase</keyword>
<evidence type="ECO:0000256" key="3">
    <source>
        <dbReference type="ARBA" id="ARBA00022763"/>
    </source>
</evidence>
<feature type="compositionally biased region" description="Acidic residues" evidence="9">
    <location>
        <begin position="423"/>
        <end position="434"/>
    </location>
</feature>
<dbReference type="OMA" id="HNRGCDF"/>
<dbReference type="InterPro" id="IPR035901">
    <property type="entry name" value="GIY-YIG_endonuc_sf"/>
</dbReference>
<dbReference type="PANTHER" id="PTHR20208">
    <property type="entry name" value="STRUCTURE-SPECIFIC ENDONUCLEASE SUBUNIT SLX1"/>
    <property type="match status" value="1"/>
</dbReference>
<evidence type="ECO:0000256" key="7">
    <source>
        <dbReference type="ARBA" id="ARBA00023242"/>
    </source>
</evidence>
<evidence type="ECO:0000256" key="4">
    <source>
        <dbReference type="ARBA" id="ARBA00022801"/>
    </source>
</evidence>
<dbReference type="InterPro" id="IPR013083">
    <property type="entry name" value="Znf_RING/FYVE/PHD"/>
</dbReference>
<sequence>MESKPIPAFYCCYLLRSTVRPSSLYIGSTPNPVRRLNQHNGVAKGGAARTSRNTLRPWEMVCIVTGFPSNIAALQFEWAWQNPHLTRHIPTEERINAPQTRVRVSPKTGKTRRRPTRPQVSLTDRLANLHLLLRAQTFCRWPLNLRFFCEDVFNLWNRWSDRVDGELREGIKVSLETQAPSRESEETQQSSRPARKKPVAIERCFQKQLESVQVDYDPLAGHLDKSLNVLKNDGEAHCALCRGKLRASNDFILICPKDHCRASSHLSCLSSHFLSTEDDPDTVLPISGTCPSCKAQLQWIDLVKEATLRMRSPKEAEKVIKRSKKKEAQSKTGAVANAATESSALGVLSDLETDVSDSGGLSENDAPNQGFDLEDEWVPRNDSEDDDNKSIASEASSRSQSIMPQSPSKSRVRGNSKLPIVIEDSDWDDAETLD</sequence>
<dbReference type="OrthoDB" id="24645at2759"/>
<feature type="region of interest" description="Disordered" evidence="9">
    <location>
        <begin position="353"/>
        <end position="434"/>
    </location>
</feature>
<dbReference type="FunCoup" id="A0A165ADY6">
    <property type="interactions" value="392"/>
</dbReference>
<comment type="cofactor">
    <cofactor evidence="8">
        <name>a divalent metal cation</name>
        <dbReference type="ChEBI" id="CHEBI:60240"/>
    </cofactor>
</comment>
<evidence type="ECO:0000256" key="9">
    <source>
        <dbReference type="SAM" id="MobiDB-lite"/>
    </source>
</evidence>
<dbReference type="PANTHER" id="PTHR20208:SF10">
    <property type="entry name" value="STRUCTURE-SPECIFIC ENDONUCLEASE SUBUNIT SLX1"/>
    <property type="match status" value="1"/>
</dbReference>
<dbReference type="Pfam" id="PF01541">
    <property type="entry name" value="GIY-YIG"/>
    <property type="match status" value="1"/>
</dbReference>
<reference evidence="11 12" key="1">
    <citation type="journal article" date="2016" name="Fungal Biol.">
        <title>The genome of Xylona heveae provides a window into fungal endophytism.</title>
        <authorList>
            <person name="Gazis R."/>
            <person name="Kuo A."/>
            <person name="Riley R."/>
            <person name="LaButti K."/>
            <person name="Lipzen A."/>
            <person name="Lin J."/>
            <person name="Amirebrahimi M."/>
            <person name="Hesse C.N."/>
            <person name="Spatafora J.W."/>
            <person name="Henrissat B."/>
            <person name="Hainaut M."/>
            <person name="Grigoriev I.V."/>
            <person name="Hibbett D.S."/>
        </authorList>
    </citation>
    <scope>NUCLEOTIDE SEQUENCE [LARGE SCALE GENOMIC DNA]</scope>
    <source>
        <strain evidence="11 12">TC161</strain>
    </source>
</reference>
<evidence type="ECO:0000256" key="2">
    <source>
        <dbReference type="ARBA" id="ARBA00022759"/>
    </source>
</evidence>
<comment type="subunit">
    <text evidence="8">Forms a heterodimer with SLX4.</text>
</comment>
<comment type="subcellular location">
    <subcellularLocation>
        <location evidence="8">Nucleus</location>
    </subcellularLocation>
</comment>
<keyword evidence="6 8" id="KW-0234">DNA repair</keyword>
<keyword evidence="12" id="KW-1185">Reference proteome</keyword>
<feature type="region of interest" description="Disordered" evidence="9">
    <location>
        <begin position="311"/>
        <end position="337"/>
    </location>
</feature>
<dbReference type="GO" id="GO:0017108">
    <property type="term" value="F:5'-flap endonuclease activity"/>
    <property type="evidence" value="ECO:0007669"/>
    <property type="project" value="InterPro"/>
</dbReference>
<evidence type="ECO:0000256" key="8">
    <source>
        <dbReference type="HAMAP-Rule" id="MF_03100"/>
    </source>
</evidence>
<dbReference type="HAMAP" id="MF_03100">
    <property type="entry name" value="Endonuc_su_Slx1"/>
    <property type="match status" value="1"/>
</dbReference>
<dbReference type="FunFam" id="3.40.1440.10:FF:000006">
    <property type="entry name" value="Structure-specific endonuclease subunit SLX1"/>
    <property type="match status" value="1"/>
</dbReference>
<dbReference type="InterPro" id="IPR050381">
    <property type="entry name" value="SLX1_endonuclease"/>
</dbReference>
<dbReference type="CDD" id="cd10455">
    <property type="entry name" value="GIY-YIG_SLX1"/>
    <property type="match status" value="1"/>
</dbReference>
<name>A0A165ADY6_XYLHT</name>
<dbReference type="STRING" id="1328760.A0A165ADY6"/>
<dbReference type="GO" id="GO:0000724">
    <property type="term" value="P:double-strand break repair via homologous recombination"/>
    <property type="evidence" value="ECO:0007669"/>
    <property type="project" value="TreeGrafter"/>
</dbReference>
<dbReference type="EMBL" id="KV407463">
    <property type="protein sequence ID" value="KZF20319.1"/>
    <property type="molecule type" value="Genomic_DNA"/>
</dbReference>
<dbReference type="InterPro" id="IPR000305">
    <property type="entry name" value="GIY-YIG_endonuc"/>
</dbReference>
<keyword evidence="2 8" id="KW-0255">Endonuclease</keyword>
<keyword evidence="1 8" id="KW-0540">Nuclease</keyword>
<keyword evidence="5 8" id="KW-0233">DNA recombination</keyword>
<feature type="region of interest" description="Disordered" evidence="9">
    <location>
        <begin position="176"/>
        <end position="198"/>
    </location>
</feature>
<dbReference type="PROSITE" id="PS50164">
    <property type="entry name" value="GIY_YIG"/>
    <property type="match status" value="1"/>
</dbReference>
<dbReference type="GeneID" id="28896421"/>